<evidence type="ECO:0000313" key="1">
    <source>
        <dbReference type="EMBL" id="MFD1914340.1"/>
    </source>
</evidence>
<dbReference type="Proteomes" id="UP001597353">
    <property type="component" value="Unassembled WGS sequence"/>
</dbReference>
<dbReference type="SUPFAM" id="SSF64076">
    <property type="entry name" value="MTH938-like"/>
    <property type="match status" value="1"/>
</dbReference>
<dbReference type="CDD" id="cd00248">
    <property type="entry name" value="Mth938-like"/>
    <property type="match status" value="1"/>
</dbReference>
<accession>A0ABW4S9N5</accession>
<proteinExistence type="predicted"/>
<reference evidence="2" key="1">
    <citation type="journal article" date="2019" name="Int. J. Syst. Evol. Microbiol.">
        <title>The Global Catalogue of Microorganisms (GCM) 10K type strain sequencing project: providing services to taxonomists for standard genome sequencing and annotation.</title>
        <authorList>
            <consortium name="The Broad Institute Genomics Platform"/>
            <consortium name="The Broad Institute Genome Sequencing Center for Infectious Disease"/>
            <person name="Wu L."/>
            <person name="Ma J."/>
        </authorList>
    </citation>
    <scope>NUCLEOTIDE SEQUENCE [LARGE SCALE GENOMIC DNA]</scope>
    <source>
        <strain evidence="2">CGMCC 4.7242</strain>
    </source>
</reference>
<dbReference type="PANTHER" id="PTHR21192">
    <property type="entry name" value="NUCLEAR PROTEIN E3-3"/>
    <property type="match status" value="1"/>
</dbReference>
<gene>
    <name evidence="1" type="ORF">ACFSGJ_19225</name>
</gene>
<evidence type="ECO:0000313" key="2">
    <source>
        <dbReference type="Proteomes" id="UP001597353"/>
    </source>
</evidence>
<comment type="caution">
    <text evidence="1">The sequence shown here is derived from an EMBL/GenBank/DDBJ whole genome shotgun (WGS) entry which is preliminary data.</text>
</comment>
<organism evidence="1 2">
    <name type="scientific">Halodurantibacterium flavum</name>
    <dbReference type="NCBI Taxonomy" id="1382802"/>
    <lineage>
        <taxon>Bacteria</taxon>
        <taxon>Pseudomonadati</taxon>
        <taxon>Pseudomonadota</taxon>
        <taxon>Alphaproteobacteria</taxon>
        <taxon>Rhodobacterales</taxon>
        <taxon>Paracoccaceae</taxon>
        <taxon>Halodurantibacterium</taxon>
    </lineage>
</organism>
<name>A0ABW4S9N5_9RHOB</name>
<dbReference type="RefSeq" id="WP_390265622.1">
    <property type="nucleotide sequence ID" value="NZ_JBHUGH010000037.1"/>
</dbReference>
<keyword evidence="2" id="KW-1185">Reference proteome</keyword>
<dbReference type="Gene3D" id="3.40.1230.10">
    <property type="entry name" value="MTH938-like"/>
    <property type="match status" value="1"/>
</dbReference>
<dbReference type="EMBL" id="JBHUGH010000037">
    <property type="protein sequence ID" value="MFD1914340.1"/>
    <property type="molecule type" value="Genomic_DNA"/>
</dbReference>
<dbReference type="Pfam" id="PF04430">
    <property type="entry name" value="DUF498"/>
    <property type="match status" value="1"/>
</dbReference>
<sequence>MRLNEIDFRNALPVTGYGPGFFRVGDTVWQGPVLLTWGSVAGWGGYADPAPLLALAGQADVLFIGTGPDIAHLPPDLRAALDEADLPYEVMASAAAARSYNVLLSEGRRIAAALLPAA</sequence>
<dbReference type="InterPro" id="IPR036748">
    <property type="entry name" value="MTH938-like_sf"/>
</dbReference>
<dbReference type="PANTHER" id="PTHR21192:SF2">
    <property type="entry name" value="NADH DEHYDROGENASE [UBIQUINONE] 1 ALPHA SUBCOMPLEX ASSEMBLY FACTOR 3"/>
    <property type="match status" value="1"/>
</dbReference>
<dbReference type="InterPro" id="IPR007523">
    <property type="entry name" value="NDUFAF3/AAMDC"/>
</dbReference>
<protein>
    <submittedName>
        <fullName evidence="1">Mth938-like domain-containing protein</fullName>
    </submittedName>
</protein>